<protein>
    <submittedName>
        <fullName evidence="1">Uncharacterized protein</fullName>
    </submittedName>
</protein>
<sequence>MWLVNRMQHEPIVPGCNCCYTRGTASYVFGAHDVPETKGWTSTTTEIGPLNRLYMPGASYNDTCPVFLRLSQSISHRNICLSHYYTARRSYRMRIAATMFAQDRPPMPPLATLLKYPLLGFSFCESSVPCET</sequence>
<evidence type="ECO:0000313" key="1">
    <source>
        <dbReference type="EMBL" id="KAK1116545.1"/>
    </source>
</evidence>
<proteinExistence type="predicted"/>
<comment type="caution">
    <text evidence="1">The sequence shown here is derived from an EMBL/GenBank/DDBJ whole genome shotgun (WGS) entry which is preliminary data.</text>
</comment>
<gene>
    <name evidence="1" type="ORF">K0M31_018946</name>
</gene>
<keyword evidence="2" id="KW-1185">Reference proteome</keyword>
<accession>A0AA40FCP5</accession>
<dbReference type="EMBL" id="JAHYIQ010000070">
    <property type="protein sequence ID" value="KAK1116545.1"/>
    <property type="molecule type" value="Genomic_DNA"/>
</dbReference>
<dbReference type="AlphaFoldDB" id="A0AA40FCP5"/>
<reference evidence="1" key="1">
    <citation type="submission" date="2021-10" db="EMBL/GenBank/DDBJ databases">
        <title>Melipona bicolor Genome sequencing and assembly.</title>
        <authorList>
            <person name="Araujo N.S."/>
            <person name="Arias M.C."/>
        </authorList>
    </citation>
    <scope>NUCLEOTIDE SEQUENCE</scope>
    <source>
        <strain evidence="1">USP_2M_L1-L4_2017</strain>
        <tissue evidence="1">Whole body</tissue>
    </source>
</reference>
<evidence type="ECO:0000313" key="2">
    <source>
        <dbReference type="Proteomes" id="UP001177670"/>
    </source>
</evidence>
<name>A0AA40FCP5_9HYME</name>
<dbReference type="Proteomes" id="UP001177670">
    <property type="component" value="Unassembled WGS sequence"/>
</dbReference>
<organism evidence="1 2">
    <name type="scientific">Melipona bicolor</name>
    <dbReference type="NCBI Taxonomy" id="60889"/>
    <lineage>
        <taxon>Eukaryota</taxon>
        <taxon>Metazoa</taxon>
        <taxon>Ecdysozoa</taxon>
        <taxon>Arthropoda</taxon>
        <taxon>Hexapoda</taxon>
        <taxon>Insecta</taxon>
        <taxon>Pterygota</taxon>
        <taxon>Neoptera</taxon>
        <taxon>Endopterygota</taxon>
        <taxon>Hymenoptera</taxon>
        <taxon>Apocrita</taxon>
        <taxon>Aculeata</taxon>
        <taxon>Apoidea</taxon>
        <taxon>Anthophila</taxon>
        <taxon>Apidae</taxon>
        <taxon>Melipona</taxon>
    </lineage>
</organism>